<dbReference type="GO" id="GO:0005930">
    <property type="term" value="C:axoneme"/>
    <property type="evidence" value="ECO:0007669"/>
    <property type="project" value="UniProtKB-SubCell"/>
</dbReference>
<evidence type="ECO:0000313" key="2">
    <source>
        <dbReference type="EMBL" id="CAE0496644.1"/>
    </source>
</evidence>
<organism evidence="2">
    <name type="scientific">Dunaliella tertiolecta</name>
    <name type="common">Green alga</name>
    <dbReference type="NCBI Taxonomy" id="3047"/>
    <lineage>
        <taxon>Eukaryota</taxon>
        <taxon>Viridiplantae</taxon>
        <taxon>Chlorophyta</taxon>
        <taxon>core chlorophytes</taxon>
        <taxon>Chlorophyceae</taxon>
        <taxon>CS clade</taxon>
        <taxon>Chlamydomonadales</taxon>
        <taxon>Dunaliellaceae</taxon>
        <taxon>Dunaliella</taxon>
    </lineage>
</organism>
<dbReference type="SUPFAM" id="SSF52047">
    <property type="entry name" value="RNI-like"/>
    <property type="match status" value="1"/>
</dbReference>
<sequence length="516" mass="56531">MEVQPTQFVDIPCPVLQAIMAQAGLNMISSLRMACRTTKNAVDETIRTLHIKDIHIGWLMSDAGRAQVARLMQDLPCLQEIELVRTAVPKCNEAIPMIWDADFLKLLVYAFRDTSPPGRCLRKLDFLPKPASCRSCMWTLDTLRTISSIAPELQHLGLNLGLTVGPEPHSAFCAALPPRLQSLDLDTQARHTKIMDLHPLRALSSLTAVRLVLDVLAPPNQDVHEAPWDPVVSMLCCLFQSWPCLRRAMLFDLQGSLASPEGGRLFEYLPTTLEQLSVQATIHRTLAPKMRHLTSLALLSMFDVTIPLLLEIADLPKLQQLTVFGDLLMDPAGLQMLSTFCQQMEMGATKFPSLTCCVLRHATGTLVGVLGAIAPKVTSLCLEIDPLSMNQKQTLGKVVHFGSLKTLTLQGDLTAVDDALAQSLSTRLKSLEALAVLHSLGQDALHLDPHLTGPAMGPLGLHALSRLPRLQKIELRGCPCISQLPKEEMTSWLGDCGIRLIVDGETVFEGPCAALE</sequence>
<evidence type="ECO:0000256" key="1">
    <source>
        <dbReference type="ARBA" id="ARBA00004430"/>
    </source>
</evidence>
<protein>
    <submittedName>
        <fullName evidence="2">Uncharacterized protein</fullName>
    </submittedName>
</protein>
<gene>
    <name evidence="2" type="ORF">DTER00134_LOCUS11717</name>
</gene>
<dbReference type="Gene3D" id="3.80.10.10">
    <property type="entry name" value="Ribonuclease Inhibitor"/>
    <property type="match status" value="1"/>
</dbReference>
<dbReference type="AlphaFoldDB" id="A0A7S3QY08"/>
<reference evidence="2" key="1">
    <citation type="submission" date="2021-01" db="EMBL/GenBank/DDBJ databases">
        <authorList>
            <person name="Corre E."/>
            <person name="Pelletier E."/>
            <person name="Niang G."/>
            <person name="Scheremetjew M."/>
            <person name="Finn R."/>
            <person name="Kale V."/>
            <person name="Holt S."/>
            <person name="Cochrane G."/>
            <person name="Meng A."/>
            <person name="Brown T."/>
            <person name="Cohen L."/>
        </authorList>
    </citation>
    <scope>NUCLEOTIDE SEQUENCE</scope>
    <source>
        <strain evidence="2">CCMP1320</strain>
    </source>
</reference>
<comment type="subcellular location">
    <subcellularLocation>
        <location evidence="1">Cytoplasm</location>
        <location evidence="1">Cytoskeleton</location>
        <location evidence="1">Cilium axoneme</location>
    </subcellularLocation>
</comment>
<proteinExistence type="predicted"/>
<accession>A0A7S3QY08</accession>
<name>A0A7S3QY08_DUNTE</name>
<dbReference type="EMBL" id="HBIP01019715">
    <property type="protein sequence ID" value="CAE0496644.1"/>
    <property type="molecule type" value="Transcribed_RNA"/>
</dbReference>
<dbReference type="InterPro" id="IPR032675">
    <property type="entry name" value="LRR_dom_sf"/>
</dbReference>